<gene>
    <name evidence="6" type="primary">pgrR_7</name>
    <name evidence="6" type="ORF">LMG27177_03672</name>
</gene>
<dbReference type="Proteomes" id="UP000494252">
    <property type="component" value="Unassembled WGS sequence"/>
</dbReference>
<protein>
    <submittedName>
        <fullName evidence="6">HTH-type transcriptional regulator PgrR</fullName>
    </submittedName>
</protein>
<dbReference type="Pfam" id="PF00126">
    <property type="entry name" value="HTH_1"/>
    <property type="match status" value="1"/>
</dbReference>
<dbReference type="SUPFAM" id="SSF53850">
    <property type="entry name" value="Periplasmic binding protein-like II"/>
    <property type="match status" value="1"/>
</dbReference>
<dbReference type="RefSeq" id="WP_175161767.1">
    <property type="nucleotide sequence ID" value="NZ_CADIKI010000010.1"/>
</dbReference>
<dbReference type="Pfam" id="PF03466">
    <property type="entry name" value="LysR_substrate"/>
    <property type="match status" value="1"/>
</dbReference>
<keyword evidence="7" id="KW-1185">Reference proteome</keyword>
<dbReference type="InterPro" id="IPR036390">
    <property type="entry name" value="WH_DNA-bd_sf"/>
</dbReference>
<sequence>MDKLQAMQVFTRVVDTNSFSGAADSLHMTRSSVTTIIQALESYLKVRLLNRTTRRISLTPDGAAYYERCSRILAEVEDSESSFSTASAPRGKLKVDMPGSIGRLLVVPALDDFHSRYPDIDLMLGVGDKAVDLIQDSVDCAIRMGPMQDSTLVARRVGASEFVTVASPDYIARNGEPMSLGELDTHTAVNYFSSRNGRIVEMDFVIDGKPVEVRMRSKLAANDGDAHLQCGLQGLGLIQVPHFLAHPHLESGALVEVLGKWRPSPFAISAVYPQNRHLSPQVRVFVEWVAELFEQCQLLRADNVLPAGLAQYVRNLQPPILAGRVQETVRATAHHTRDMASMSQASVECA</sequence>
<dbReference type="FunFam" id="1.10.10.10:FF:000001">
    <property type="entry name" value="LysR family transcriptional regulator"/>
    <property type="match status" value="1"/>
</dbReference>
<comment type="similarity">
    <text evidence="1">Belongs to the LysR transcriptional regulatory family.</text>
</comment>
<reference evidence="6 7" key="1">
    <citation type="submission" date="2020-04" db="EMBL/GenBank/DDBJ databases">
        <authorList>
            <person name="De Canck E."/>
        </authorList>
    </citation>
    <scope>NUCLEOTIDE SEQUENCE [LARGE SCALE GENOMIC DNA]</scope>
    <source>
        <strain evidence="6 7">LMG 27177</strain>
    </source>
</reference>
<evidence type="ECO:0000256" key="4">
    <source>
        <dbReference type="ARBA" id="ARBA00023163"/>
    </source>
</evidence>
<name>A0A6J5GDC2_9BURK</name>
<dbReference type="InterPro" id="IPR058163">
    <property type="entry name" value="LysR-type_TF_proteobact-type"/>
</dbReference>
<dbReference type="Gene3D" id="1.10.10.10">
    <property type="entry name" value="Winged helix-like DNA-binding domain superfamily/Winged helix DNA-binding domain"/>
    <property type="match status" value="1"/>
</dbReference>
<dbReference type="FunFam" id="3.40.190.290:FF:000001">
    <property type="entry name" value="Transcriptional regulator, LysR family"/>
    <property type="match status" value="1"/>
</dbReference>
<evidence type="ECO:0000256" key="1">
    <source>
        <dbReference type="ARBA" id="ARBA00009437"/>
    </source>
</evidence>
<dbReference type="PANTHER" id="PTHR30537">
    <property type="entry name" value="HTH-TYPE TRANSCRIPTIONAL REGULATOR"/>
    <property type="match status" value="1"/>
</dbReference>
<keyword evidence="3" id="KW-0238">DNA-binding</keyword>
<evidence type="ECO:0000256" key="3">
    <source>
        <dbReference type="ARBA" id="ARBA00023125"/>
    </source>
</evidence>
<dbReference type="GO" id="GO:0006351">
    <property type="term" value="P:DNA-templated transcription"/>
    <property type="evidence" value="ECO:0007669"/>
    <property type="project" value="TreeGrafter"/>
</dbReference>
<dbReference type="CDD" id="cd08472">
    <property type="entry name" value="PBP2_CrgA_like_3"/>
    <property type="match status" value="1"/>
</dbReference>
<evidence type="ECO:0000313" key="6">
    <source>
        <dbReference type="EMBL" id="CAB3794596.1"/>
    </source>
</evidence>
<organism evidence="6 7">
    <name type="scientific">Paraburkholderia fynbosensis</name>
    <dbReference type="NCBI Taxonomy" id="1200993"/>
    <lineage>
        <taxon>Bacteria</taxon>
        <taxon>Pseudomonadati</taxon>
        <taxon>Pseudomonadota</taxon>
        <taxon>Betaproteobacteria</taxon>
        <taxon>Burkholderiales</taxon>
        <taxon>Burkholderiaceae</taxon>
        <taxon>Paraburkholderia</taxon>
    </lineage>
</organism>
<dbReference type="GO" id="GO:0003700">
    <property type="term" value="F:DNA-binding transcription factor activity"/>
    <property type="evidence" value="ECO:0007669"/>
    <property type="project" value="InterPro"/>
</dbReference>
<dbReference type="PANTHER" id="PTHR30537:SF72">
    <property type="entry name" value="LYSR FAMILY TRANSCRIPTIONAL REGULATOR"/>
    <property type="match status" value="1"/>
</dbReference>
<feature type="domain" description="HTH lysR-type" evidence="5">
    <location>
        <begin position="1"/>
        <end position="59"/>
    </location>
</feature>
<evidence type="ECO:0000259" key="5">
    <source>
        <dbReference type="PROSITE" id="PS50931"/>
    </source>
</evidence>
<dbReference type="GO" id="GO:0043565">
    <property type="term" value="F:sequence-specific DNA binding"/>
    <property type="evidence" value="ECO:0007669"/>
    <property type="project" value="TreeGrafter"/>
</dbReference>
<dbReference type="InterPro" id="IPR000847">
    <property type="entry name" value="LysR_HTH_N"/>
</dbReference>
<keyword evidence="4" id="KW-0804">Transcription</keyword>
<evidence type="ECO:0000313" key="7">
    <source>
        <dbReference type="Proteomes" id="UP000494252"/>
    </source>
</evidence>
<dbReference type="SUPFAM" id="SSF46785">
    <property type="entry name" value="Winged helix' DNA-binding domain"/>
    <property type="match status" value="1"/>
</dbReference>
<dbReference type="InterPro" id="IPR036388">
    <property type="entry name" value="WH-like_DNA-bd_sf"/>
</dbReference>
<dbReference type="AlphaFoldDB" id="A0A6J5GDC2"/>
<accession>A0A6J5GDC2</accession>
<keyword evidence="2" id="KW-0805">Transcription regulation</keyword>
<dbReference type="InterPro" id="IPR005119">
    <property type="entry name" value="LysR_subst-bd"/>
</dbReference>
<evidence type="ECO:0000256" key="2">
    <source>
        <dbReference type="ARBA" id="ARBA00023015"/>
    </source>
</evidence>
<dbReference type="PROSITE" id="PS50931">
    <property type="entry name" value="HTH_LYSR"/>
    <property type="match status" value="1"/>
</dbReference>
<proteinExistence type="inferred from homology"/>
<dbReference type="EMBL" id="CADIKI010000010">
    <property type="protein sequence ID" value="CAB3794596.1"/>
    <property type="molecule type" value="Genomic_DNA"/>
</dbReference>
<dbReference type="Gene3D" id="3.40.190.290">
    <property type="match status" value="1"/>
</dbReference>